<evidence type="ECO:0000313" key="2">
    <source>
        <dbReference type="EMBL" id="TVY91948.1"/>
    </source>
</evidence>
<feature type="compositionally biased region" description="Basic and acidic residues" evidence="1">
    <location>
        <begin position="14"/>
        <end position="24"/>
    </location>
</feature>
<keyword evidence="3" id="KW-1185">Reference proteome</keyword>
<dbReference type="EMBL" id="QGML01000422">
    <property type="protein sequence ID" value="TVY91948.1"/>
    <property type="molecule type" value="Genomic_DNA"/>
</dbReference>
<comment type="caution">
    <text evidence="2">The sequence shown here is derived from an EMBL/GenBank/DDBJ whole genome shotgun (WGS) entry which is preliminary data.</text>
</comment>
<dbReference type="Gene3D" id="3.80.10.10">
    <property type="entry name" value="Ribonuclease Inhibitor"/>
    <property type="match status" value="1"/>
</dbReference>
<accession>A0A559MGA2</accession>
<dbReference type="InterPro" id="IPR032675">
    <property type="entry name" value="LRR_dom_sf"/>
</dbReference>
<feature type="compositionally biased region" description="Polar residues" evidence="1">
    <location>
        <begin position="43"/>
        <end position="65"/>
    </location>
</feature>
<proteinExistence type="predicted"/>
<gene>
    <name evidence="2" type="ORF">LAWI1_G002409</name>
</gene>
<evidence type="ECO:0000313" key="3">
    <source>
        <dbReference type="Proteomes" id="UP000315522"/>
    </source>
</evidence>
<protein>
    <recommendedName>
        <fullName evidence="4">F-box domain-containing protein</fullName>
    </recommendedName>
</protein>
<feature type="region of interest" description="Disordered" evidence="1">
    <location>
        <begin position="1"/>
        <end position="68"/>
    </location>
</feature>
<dbReference type="Proteomes" id="UP000315522">
    <property type="component" value="Unassembled WGS sequence"/>
</dbReference>
<reference evidence="2 3" key="1">
    <citation type="submission" date="2018-05" db="EMBL/GenBank/DDBJ databases">
        <title>Genome sequencing and assembly of the regulated plant pathogen Lachnellula willkommii and related sister species for the development of diagnostic species identification markers.</title>
        <authorList>
            <person name="Giroux E."/>
            <person name="Bilodeau G."/>
        </authorList>
    </citation>
    <scope>NUCLEOTIDE SEQUENCE [LARGE SCALE GENOMIC DNA]</scope>
    <source>
        <strain evidence="2 3">CBS 172.35</strain>
    </source>
</reference>
<sequence>MATRRSTRGQNLPTREDVDDKQEAPAKAIVGKKEKPQKAAGKTTGQKSTTVKGRASKSQPQSSLINPKVMKTALPVPPEVLSMILDNLKDPSTISKLGRTNKSFYTLMMPRLYHRIAVAAMFHAHIPKLIRTLEPHLSIAQKKQLKKEGKYRGQQERYPIGLDEKAKPICAGYVRQLVVGVADPGKKHKYIVDRYVEEAFKNMVNLEIVETRVVTKSISQSIASFANLKALSLFINDSEPENIEPLARVKNLRHLYLQDNGYYSSKSDAIQSMLRNSRTTLQSLAIENAPYACQFLRDWEKNLKASNEENGEGINEQGHDFSALKSLTLSNMPIDENFIREFQKAIDFTKLRELNLTSFNDSLLYSHLTSVATSYQGTKDTPLSLRSLSLHMSKDSMNNQGESATFEAKLRFISSFDTLTTLKLQNYGQYPSNTIANPGLTDPLLQAILKHKNLRTLKISYTGRMSGFETPYLGAETVGAIVDGLPLLRGFEFAPDEAHMDSISQALLRGSNLQSITCFPHATWGIHPPPADPGANIISSILLACLSNPNLKPNLTSPPTGNFIWEDRYKLKRVSVQYKTWDVASAFGKRAKGELRPEKMQAEEGADGARREVWYRGVTGPQRMHVGFDPEFEWVDKVDREMQ</sequence>
<dbReference type="SUPFAM" id="SSF52047">
    <property type="entry name" value="RNI-like"/>
    <property type="match status" value="1"/>
</dbReference>
<name>A0A559MGA2_9HELO</name>
<evidence type="ECO:0008006" key="4">
    <source>
        <dbReference type="Google" id="ProtNLM"/>
    </source>
</evidence>
<dbReference type="AlphaFoldDB" id="A0A559MGA2"/>
<organism evidence="2 3">
    <name type="scientific">Lachnellula willkommii</name>
    <dbReference type="NCBI Taxonomy" id="215461"/>
    <lineage>
        <taxon>Eukaryota</taxon>
        <taxon>Fungi</taxon>
        <taxon>Dikarya</taxon>
        <taxon>Ascomycota</taxon>
        <taxon>Pezizomycotina</taxon>
        <taxon>Leotiomycetes</taxon>
        <taxon>Helotiales</taxon>
        <taxon>Lachnaceae</taxon>
        <taxon>Lachnellula</taxon>
    </lineage>
</organism>
<evidence type="ECO:0000256" key="1">
    <source>
        <dbReference type="SAM" id="MobiDB-lite"/>
    </source>
</evidence>